<feature type="transmembrane region" description="Helical" evidence="1">
    <location>
        <begin position="149"/>
        <end position="171"/>
    </location>
</feature>
<dbReference type="InterPro" id="IPR011435">
    <property type="entry name" value="UmpAB"/>
</dbReference>
<feature type="transmembrane region" description="Helical" evidence="1">
    <location>
        <begin position="177"/>
        <end position="195"/>
    </location>
</feature>
<feature type="transmembrane region" description="Helical" evidence="1">
    <location>
        <begin position="459"/>
        <end position="480"/>
    </location>
</feature>
<feature type="transmembrane region" description="Helical" evidence="1">
    <location>
        <begin position="370"/>
        <end position="391"/>
    </location>
</feature>
<keyword evidence="3" id="KW-1185">Reference proteome</keyword>
<sequence length="499" mass="51515">MGVLLSKLSETVMAVVPVSILVLLLHFTVAPLPGHELTNFLIGAGLIILGLAVFLLGVDLAVTPVGENVGSALARSRNLPLMMGGGLVLGFFINVAEPNLLVIAGQVFEATGGAISIFSVVLLASIGVGLMIAIGLLRIIMQWPLNNTLLLFFGIICLLAVLSSNDLLGIATDTSGATTGSMTVPFILALGIGVSQVHGGKKAEEDSFGLAGLSTAGPMSAVMILIIIKGLDKVDGGLSESGASTADTWTYLLEVVKGVVMDVTSAIVPLIIITIIAQFTLLKLSKRAFTRILIGFVYTFFGFILFLSGVNVGFMNAGKVIGEALANQSVPLVIAVGAAIGLLVILAEPSVHVLCAQIEDITAGAVTKKLILATLAIGVSLAIVLTLIRLAVPGAQLWHFLLPGYMICMVLSRMTPPLFVGMGFDSGTAASGPMTATFILAFTQGAATAWGGPSGLIDAFGVIAMVAMTPIICVQVLGIVANRKETKDDPAALSKAEER</sequence>
<dbReference type="Pfam" id="PF07556">
    <property type="entry name" value="DUF1538"/>
    <property type="match status" value="2"/>
</dbReference>
<feature type="transmembrane region" description="Helical" evidence="1">
    <location>
        <begin position="397"/>
        <end position="415"/>
    </location>
</feature>
<feature type="transmembrane region" description="Helical" evidence="1">
    <location>
        <begin position="12"/>
        <end position="34"/>
    </location>
</feature>
<evidence type="ECO:0000313" key="3">
    <source>
        <dbReference type="Proteomes" id="UP001631949"/>
    </source>
</evidence>
<protein>
    <submittedName>
        <fullName evidence="2">DUF1538 domain-containing protein</fullName>
    </submittedName>
</protein>
<feature type="transmembrane region" description="Helical" evidence="1">
    <location>
        <begin position="293"/>
        <end position="314"/>
    </location>
</feature>
<evidence type="ECO:0000256" key="1">
    <source>
        <dbReference type="SAM" id="Phobius"/>
    </source>
</evidence>
<evidence type="ECO:0000313" key="2">
    <source>
        <dbReference type="EMBL" id="MFM9413980.1"/>
    </source>
</evidence>
<accession>A0ABW9GZD5</accession>
<proteinExistence type="predicted"/>
<organism evidence="2 3">
    <name type="scientific">Peptococcus simiae</name>
    <dbReference type="NCBI Taxonomy" id="1643805"/>
    <lineage>
        <taxon>Bacteria</taxon>
        <taxon>Bacillati</taxon>
        <taxon>Bacillota</taxon>
        <taxon>Clostridia</taxon>
        <taxon>Eubacteriales</taxon>
        <taxon>Peptococcaceae</taxon>
        <taxon>Peptococcus</taxon>
    </lineage>
</organism>
<comment type="caution">
    <text evidence="2">The sequence shown here is derived from an EMBL/GenBank/DDBJ whole genome shotgun (WGS) entry which is preliminary data.</text>
</comment>
<feature type="transmembrane region" description="Helical" evidence="1">
    <location>
        <begin position="207"/>
        <end position="228"/>
    </location>
</feature>
<keyword evidence="1" id="KW-0472">Membrane</keyword>
<dbReference type="Proteomes" id="UP001631949">
    <property type="component" value="Unassembled WGS sequence"/>
</dbReference>
<gene>
    <name evidence="2" type="ORF">ACKQTC_06340</name>
</gene>
<feature type="transmembrane region" description="Helical" evidence="1">
    <location>
        <begin position="427"/>
        <end position="447"/>
    </location>
</feature>
<feature type="transmembrane region" description="Helical" evidence="1">
    <location>
        <begin position="40"/>
        <end position="62"/>
    </location>
</feature>
<feature type="transmembrane region" description="Helical" evidence="1">
    <location>
        <begin position="334"/>
        <end position="358"/>
    </location>
</feature>
<reference evidence="2 3" key="1">
    <citation type="journal article" date="2016" name="Int. J. Syst. Evol. Microbiol.">
        <title>Peptococcus simiae sp. nov., isolated from rhesus macaque faeces and emended description of the genus Peptococcus.</title>
        <authorList>
            <person name="Shkoporov A.N."/>
            <person name="Efimov B.A."/>
            <person name="Kondova I."/>
            <person name="Ouwerling B."/>
            <person name="Chaplin A.V."/>
            <person name="Shcherbakova V.A."/>
            <person name="Langermans J.A.M."/>
        </authorList>
    </citation>
    <scope>NUCLEOTIDE SEQUENCE [LARGE SCALE GENOMIC DNA]</scope>
    <source>
        <strain evidence="2 3">M108</strain>
    </source>
</reference>
<dbReference type="EMBL" id="JBJUVG010000008">
    <property type="protein sequence ID" value="MFM9413980.1"/>
    <property type="molecule type" value="Genomic_DNA"/>
</dbReference>
<dbReference type="RefSeq" id="WP_408977594.1">
    <property type="nucleotide sequence ID" value="NZ_JBJUVG010000008.1"/>
</dbReference>
<feature type="transmembrane region" description="Helical" evidence="1">
    <location>
        <begin position="83"/>
        <end position="108"/>
    </location>
</feature>
<keyword evidence="1" id="KW-1133">Transmembrane helix</keyword>
<keyword evidence="1" id="KW-0812">Transmembrane</keyword>
<feature type="transmembrane region" description="Helical" evidence="1">
    <location>
        <begin position="114"/>
        <end position="137"/>
    </location>
</feature>
<feature type="transmembrane region" description="Helical" evidence="1">
    <location>
        <begin position="259"/>
        <end position="281"/>
    </location>
</feature>
<name>A0ABW9GZD5_9FIRM</name>